<keyword evidence="4" id="KW-0547">Nucleotide-binding</keyword>
<dbReference type="SUPFAM" id="SSF47323">
    <property type="entry name" value="Anticodon-binding domain of a subclass of class I aminoacyl-tRNA synthetases"/>
    <property type="match status" value="1"/>
</dbReference>
<evidence type="ECO:0000313" key="11">
    <source>
        <dbReference type="Proteomes" id="UP000277928"/>
    </source>
</evidence>
<evidence type="ECO:0000256" key="8">
    <source>
        <dbReference type="ARBA" id="ARBA00032665"/>
    </source>
</evidence>
<dbReference type="Gene3D" id="1.10.730.20">
    <property type="match status" value="1"/>
</dbReference>
<dbReference type="InterPro" id="IPR002300">
    <property type="entry name" value="aa-tRNA-synth_Ia"/>
</dbReference>
<dbReference type="Gene3D" id="3.40.50.620">
    <property type="entry name" value="HUPs"/>
    <property type="match status" value="2"/>
</dbReference>
<dbReference type="STRING" id="42156.A0A3P6U831"/>
<feature type="domain" description="MADF" evidence="9">
    <location>
        <begin position="1158"/>
        <end position="1250"/>
    </location>
</feature>
<evidence type="ECO:0000256" key="2">
    <source>
        <dbReference type="ARBA" id="ARBA00013165"/>
    </source>
</evidence>
<dbReference type="GO" id="GO:0002161">
    <property type="term" value="F:aminoacyl-tRNA deacylase activity"/>
    <property type="evidence" value="ECO:0007669"/>
    <property type="project" value="InterPro"/>
</dbReference>
<name>A0A3P6U831_LITSI</name>
<dbReference type="InterPro" id="IPR002301">
    <property type="entry name" value="Ile-tRNA-ligase"/>
</dbReference>
<dbReference type="Pfam" id="PF00133">
    <property type="entry name" value="tRNA-synt_1"/>
    <property type="match status" value="1"/>
</dbReference>
<accession>A0A3P6U831</accession>
<dbReference type="InterPro" id="IPR009080">
    <property type="entry name" value="tRNAsynth_Ia_anticodon-bd"/>
</dbReference>
<dbReference type="SMART" id="SM00595">
    <property type="entry name" value="MADF"/>
    <property type="match status" value="1"/>
</dbReference>
<evidence type="ECO:0000256" key="6">
    <source>
        <dbReference type="ARBA" id="ARBA00022917"/>
    </source>
</evidence>
<evidence type="ECO:0000256" key="7">
    <source>
        <dbReference type="ARBA" id="ARBA00023146"/>
    </source>
</evidence>
<comment type="similarity">
    <text evidence="1">Belongs to the class-I aminoacyl-tRNA synthetase family.</text>
</comment>
<dbReference type="PROSITE" id="PS51029">
    <property type="entry name" value="MADF"/>
    <property type="match status" value="1"/>
</dbReference>
<dbReference type="Gene3D" id="1.10.10.830">
    <property type="entry name" value="Ile-tRNA synthetase CP2 domain-like"/>
    <property type="match status" value="1"/>
</dbReference>
<dbReference type="Gene3D" id="3.30.230.90">
    <property type="match status" value="1"/>
</dbReference>
<reference evidence="10 11" key="1">
    <citation type="submission" date="2018-08" db="EMBL/GenBank/DDBJ databases">
        <authorList>
            <person name="Laetsch R D."/>
            <person name="Stevens L."/>
            <person name="Kumar S."/>
            <person name="Blaxter L. M."/>
        </authorList>
    </citation>
    <scope>NUCLEOTIDE SEQUENCE [LARGE SCALE GENOMIC DNA]</scope>
</reference>
<dbReference type="InterPro" id="IPR009008">
    <property type="entry name" value="Val/Leu/Ile-tRNA-synth_edit"/>
</dbReference>
<evidence type="ECO:0000256" key="3">
    <source>
        <dbReference type="ARBA" id="ARBA00022598"/>
    </source>
</evidence>
<dbReference type="GO" id="GO:0032543">
    <property type="term" value="P:mitochondrial translation"/>
    <property type="evidence" value="ECO:0007669"/>
    <property type="project" value="TreeGrafter"/>
</dbReference>
<keyword evidence="5" id="KW-0067">ATP-binding</keyword>
<evidence type="ECO:0000259" key="9">
    <source>
        <dbReference type="PROSITE" id="PS51029"/>
    </source>
</evidence>
<dbReference type="GO" id="GO:0005739">
    <property type="term" value="C:mitochondrion"/>
    <property type="evidence" value="ECO:0007669"/>
    <property type="project" value="TreeGrafter"/>
</dbReference>
<dbReference type="PRINTS" id="PR00984">
    <property type="entry name" value="TRNASYNTHILE"/>
</dbReference>
<dbReference type="SUPFAM" id="SSF52374">
    <property type="entry name" value="Nucleotidylyl transferase"/>
    <property type="match status" value="1"/>
</dbReference>
<evidence type="ECO:0000313" key="10">
    <source>
        <dbReference type="EMBL" id="VDK73031.1"/>
    </source>
</evidence>
<dbReference type="Proteomes" id="UP000277928">
    <property type="component" value="Unassembled WGS sequence"/>
</dbReference>
<dbReference type="Pfam" id="PF10545">
    <property type="entry name" value="MADF_DNA_bdg"/>
    <property type="match status" value="1"/>
</dbReference>
<dbReference type="Gene3D" id="3.90.740.10">
    <property type="entry name" value="Valyl/Leucyl/Isoleucyl-tRNA synthetase, editing domain"/>
    <property type="match status" value="1"/>
</dbReference>
<dbReference type="PANTHER" id="PTHR42765:SF1">
    <property type="entry name" value="ISOLEUCINE--TRNA LIGASE, MITOCHONDRIAL"/>
    <property type="match status" value="1"/>
</dbReference>
<dbReference type="EMBL" id="UYRX01000082">
    <property type="protein sequence ID" value="VDK73031.1"/>
    <property type="molecule type" value="Genomic_DNA"/>
</dbReference>
<dbReference type="PANTHER" id="PTHR42765">
    <property type="entry name" value="SOLEUCYL-TRNA SYNTHETASE"/>
    <property type="match status" value="1"/>
</dbReference>
<proteinExistence type="inferred from homology"/>
<dbReference type="SUPFAM" id="SSF50677">
    <property type="entry name" value="ValRS/IleRS/LeuRS editing domain"/>
    <property type="match status" value="1"/>
</dbReference>
<dbReference type="GO" id="GO:0005524">
    <property type="term" value="F:ATP binding"/>
    <property type="evidence" value="ECO:0007669"/>
    <property type="project" value="UniProtKB-KW"/>
</dbReference>
<dbReference type="EC" id="6.1.1.5" evidence="2"/>
<sequence>MLESPQLPSVIDLSFDFNNTKTRFNIVQFTNIDFVIISNIEKIGQIVHVIFPEAVITSRLQATHNIDYDTKILLGPPLGDFDLLLNRFVKILVDHNKRCNFLLSLGLDHFDVDHLHFRLFSENGFARYIFLPKTSFKKFIKPRERARVDSELAYLAKFDEFYEWQLKEPTRQSLPIFELLDGPPYANGDAHVGHAINKILKDFVVRSQVYSGKRVLFCPGWDCHGLPIELKVSSENQKNSSPIEMRSAARQIALHSIASQQNSFKRWAVTADWANPYYTMDKKYVAEELRLFGELYRLNMIYRTFMPVYWSPSSLTALAESELDYKEHTSTATFYRYAVALQDFEIINSGLIISKCEEERRPTKLYALVWTATPWTLPMNNAVAYKKDAVYAVVELLADGHYRRPTRYLYILARDLIGSFEKETKIMTRILSTFAGIELEGLMYRSTMFNDLAQPFIEANHVNTAIGTGLVHLSYAHGLDDFRVALKLGEKVRCFVDEQGCYTRDLGYDLEGKNVLREGNDTVLQMFRKDVVYTHQYNHRYPYDWRTKQPVIIRSSKQWFIDVSQVGIEAARKIESEALSIGNPHSDKTEALLMQLKNRISWCISRQRCWGAPIPVFYKADGGIVVGEDISNAVAECIEKYGTDVWWERTANELFPKQLMNKYGIRAEEKLEKSCDILDVWMDSGVAWAATRQRTEPVDLVVEGVDQFRGWFQSLLLTSFALNSKLPYKHVYVHAFAVDENGQKMSKSAGNVVSPELITDGSLNAEPYGVDGLRLWVAQYGCEGDKARIGSSVMEEIRRNYTQLRASFWFLLGAVNGYKGAICCGEEFYIDRYILQELAKFTQRCLKNWNEYRFPLMVNEYMQFLQHPLNSPYISSVKNRLYCGTLSERQSAQAALVKIGLNLAALLAPILPHLVAEFFMYHPCIEDSAVALRECNQFYCSNDSNMTELYSVMDCALNIRAKMLEKYGQNDQSRLGILIRGPDVGLQKLYPLQAESYSYHSQLVEILNVSMVRIECDNSSEKIVIDAVNCEREFFFIEVFWRRNCWTLENPNIVKFDSISCRGGRGGAMMMRNANSQSSHVIPDAIRAAMRAIDGSTATTSTTYVETVLPDEHESVFVEIPMDKSSEMEMGVEHEHHIPHHHENRQTIGKINDELRFSIIDAVYLRPAIWDHGRELRNLGQRKDHFIEIAALLSTDENLLSCHDIEKQWKNLKDSYFKLRKKVKIDASGKLVQPRWKYFSAMMFLDRLSNGSASISGVNTPVCDEINDTALVHQESYLGKRSADGNLTPVASGRHFVDGRCRIRKTIISNTTERDCAESTLFAAEDEYSAFCNSLIYPLREIGSMNRVEYIKLQKVIRDAIHEKQMELLKMNQEGSKIEHCVR</sequence>
<dbReference type="InterPro" id="IPR014729">
    <property type="entry name" value="Rossmann-like_a/b/a_fold"/>
</dbReference>
<protein>
    <recommendedName>
        <fullName evidence="2">isoleucine--tRNA ligase</fullName>
        <ecNumber evidence="2">6.1.1.5</ecNumber>
    </recommendedName>
    <alternativeName>
        <fullName evidence="8">Isoleucyl-tRNA synthetase</fullName>
    </alternativeName>
</protein>
<dbReference type="GO" id="GO:0006428">
    <property type="term" value="P:isoleucyl-tRNA aminoacylation"/>
    <property type="evidence" value="ECO:0007669"/>
    <property type="project" value="InterPro"/>
</dbReference>
<gene>
    <name evidence="10" type="ORF">NLS_LOCUS1968</name>
</gene>
<keyword evidence="3" id="KW-0436">Ligase</keyword>
<dbReference type="NCBIfam" id="TIGR00392">
    <property type="entry name" value="ileS"/>
    <property type="match status" value="1"/>
</dbReference>
<dbReference type="InterPro" id="IPR006578">
    <property type="entry name" value="MADF-dom"/>
</dbReference>
<evidence type="ECO:0000256" key="4">
    <source>
        <dbReference type="ARBA" id="ARBA00022741"/>
    </source>
</evidence>
<dbReference type="OrthoDB" id="10264412at2759"/>
<dbReference type="GO" id="GO:0004822">
    <property type="term" value="F:isoleucine-tRNA ligase activity"/>
    <property type="evidence" value="ECO:0007669"/>
    <property type="project" value="UniProtKB-EC"/>
</dbReference>
<organism evidence="10 11">
    <name type="scientific">Litomosoides sigmodontis</name>
    <name type="common">Filarial nematode worm</name>
    <dbReference type="NCBI Taxonomy" id="42156"/>
    <lineage>
        <taxon>Eukaryota</taxon>
        <taxon>Metazoa</taxon>
        <taxon>Ecdysozoa</taxon>
        <taxon>Nematoda</taxon>
        <taxon>Chromadorea</taxon>
        <taxon>Rhabditida</taxon>
        <taxon>Spirurina</taxon>
        <taxon>Spiruromorpha</taxon>
        <taxon>Filarioidea</taxon>
        <taxon>Onchocercidae</taxon>
        <taxon>Litomosoides</taxon>
    </lineage>
</organism>
<dbReference type="Pfam" id="PF08264">
    <property type="entry name" value="Anticodon_1"/>
    <property type="match status" value="1"/>
</dbReference>
<keyword evidence="6" id="KW-0648">Protein biosynthesis</keyword>
<evidence type="ECO:0000256" key="1">
    <source>
        <dbReference type="ARBA" id="ARBA00005594"/>
    </source>
</evidence>
<dbReference type="InterPro" id="IPR050081">
    <property type="entry name" value="Ile-tRNA_ligase"/>
</dbReference>
<keyword evidence="11" id="KW-1185">Reference proteome</keyword>
<keyword evidence="7" id="KW-0030">Aminoacyl-tRNA synthetase</keyword>
<dbReference type="InterPro" id="IPR053720">
    <property type="entry name" value="Psm_Assembly_Chaperone"/>
</dbReference>
<dbReference type="InterPro" id="IPR013155">
    <property type="entry name" value="M/V/L/I-tRNA-synth_anticd-bd"/>
</dbReference>
<evidence type="ECO:0000256" key="5">
    <source>
        <dbReference type="ARBA" id="ARBA00022840"/>
    </source>
</evidence>